<dbReference type="AlphaFoldDB" id="A0A067KHW5"/>
<name>A0A067KHW5_JATCU</name>
<protein>
    <submittedName>
        <fullName evidence="1">Uncharacterized protein</fullName>
    </submittedName>
</protein>
<evidence type="ECO:0000313" key="1">
    <source>
        <dbReference type="EMBL" id="KDP35801.1"/>
    </source>
</evidence>
<reference evidence="1 2" key="1">
    <citation type="journal article" date="2014" name="PLoS ONE">
        <title>Global Analysis of Gene Expression Profiles in Physic Nut (Jatropha curcas L.) Seedlings Exposed to Salt Stress.</title>
        <authorList>
            <person name="Zhang L."/>
            <person name="Zhang C."/>
            <person name="Wu P."/>
            <person name="Chen Y."/>
            <person name="Li M."/>
            <person name="Jiang H."/>
            <person name="Wu G."/>
        </authorList>
    </citation>
    <scope>NUCLEOTIDE SEQUENCE [LARGE SCALE GENOMIC DNA]</scope>
    <source>
        <strain evidence="2">cv. GZQX0401</strain>
        <tissue evidence="1">Young leaves</tissue>
    </source>
</reference>
<evidence type="ECO:0000313" key="2">
    <source>
        <dbReference type="Proteomes" id="UP000027138"/>
    </source>
</evidence>
<keyword evidence="2" id="KW-1185">Reference proteome</keyword>
<sequence>MEILPLGVSPESRRLVTGPPSSTIMHGDRKVSFNSCFYLNHSRVLPKTMVKSQISGGEMFAWRSCVDRDSLRSLKSWESLSLAENHNRVEEIPSASLEIQLKRGKAGIVSSIEKEVDRHLALVERWPK</sequence>
<dbReference type="Proteomes" id="UP000027138">
    <property type="component" value="Unassembled WGS sequence"/>
</dbReference>
<gene>
    <name evidence="1" type="ORF">JCGZ_10437</name>
</gene>
<proteinExistence type="predicted"/>
<dbReference type="EMBL" id="KK914476">
    <property type="protein sequence ID" value="KDP35801.1"/>
    <property type="molecule type" value="Genomic_DNA"/>
</dbReference>
<accession>A0A067KHW5</accession>
<organism evidence="1 2">
    <name type="scientific">Jatropha curcas</name>
    <name type="common">Barbados nut</name>
    <dbReference type="NCBI Taxonomy" id="180498"/>
    <lineage>
        <taxon>Eukaryota</taxon>
        <taxon>Viridiplantae</taxon>
        <taxon>Streptophyta</taxon>
        <taxon>Embryophyta</taxon>
        <taxon>Tracheophyta</taxon>
        <taxon>Spermatophyta</taxon>
        <taxon>Magnoliopsida</taxon>
        <taxon>eudicotyledons</taxon>
        <taxon>Gunneridae</taxon>
        <taxon>Pentapetalae</taxon>
        <taxon>rosids</taxon>
        <taxon>fabids</taxon>
        <taxon>Malpighiales</taxon>
        <taxon>Euphorbiaceae</taxon>
        <taxon>Crotonoideae</taxon>
        <taxon>Jatropheae</taxon>
        <taxon>Jatropha</taxon>
    </lineage>
</organism>